<dbReference type="Pfam" id="PF10604">
    <property type="entry name" value="Polyketide_cyc2"/>
    <property type="match status" value="1"/>
</dbReference>
<evidence type="ECO:0008006" key="3">
    <source>
        <dbReference type="Google" id="ProtNLM"/>
    </source>
</evidence>
<keyword evidence="2" id="KW-1185">Reference proteome</keyword>
<evidence type="ECO:0000313" key="1">
    <source>
        <dbReference type="EMBL" id="KAK7311760.1"/>
    </source>
</evidence>
<dbReference type="InterPro" id="IPR053249">
    <property type="entry name" value="LFS"/>
</dbReference>
<dbReference type="PANTHER" id="PTHR33789">
    <property type="entry name" value="LACHRYMATORY-FACTOR SYNTHASE"/>
    <property type="match status" value="1"/>
</dbReference>
<dbReference type="Proteomes" id="UP001359559">
    <property type="component" value="Unassembled WGS sequence"/>
</dbReference>
<dbReference type="InterPro" id="IPR019587">
    <property type="entry name" value="Polyketide_cyclase/dehydratase"/>
</dbReference>
<evidence type="ECO:0000313" key="2">
    <source>
        <dbReference type="Proteomes" id="UP001359559"/>
    </source>
</evidence>
<dbReference type="InterPro" id="IPR023393">
    <property type="entry name" value="START-like_dom_sf"/>
</dbReference>
<dbReference type="GO" id="GO:0004864">
    <property type="term" value="F:protein phosphatase inhibitor activity"/>
    <property type="evidence" value="ECO:0007669"/>
    <property type="project" value="UniProtKB-ARBA"/>
</dbReference>
<organism evidence="1 2">
    <name type="scientific">Clitoria ternatea</name>
    <name type="common">Butterfly pea</name>
    <dbReference type="NCBI Taxonomy" id="43366"/>
    <lineage>
        <taxon>Eukaryota</taxon>
        <taxon>Viridiplantae</taxon>
        <taxon>Streptophyta</taxon>
        <taxon>Embryophyta</taxon>
        <taxon>Tracheophyta</taxon>
        <taxon>Spermatophyta</taxon>
        <taxon>Magnoliopsida</taxon>
        <taxon>eudicotyledons</taxon>
        <taxon>Gunneridae</taxon>
        <taxon>Pentapetalae</taxon>
        <taxon>rosids</taxon>
        <taxon>fabids</taxon>
        <taxon>Fabales</taxon>
        <taxon>Fabaceae</taxon>
        <taxon>Papilionoideae</taxon>
        <taxon>50 kb inversion clade</taxon>
        <taxon>NPAAA clade</taxon>
        <taxon>indigoferoid/millettioid clade</taxon>
        <taxon>Phaseoleae</taxon>
        <taxon>Clitoria</taxon>
    </lineage>
</organism>
<dbReference type="PANTHER" id="PTHR33789:SF11">
    <property type="entry name" value="OS05G0202300 PROTEIN"/>
    <property type="match status" value="1"/>
</dbReference>
<dbReference type="FunFam" id="3.30.530.20:FF:000064">
    <property type="entry name" value="Lachrymatory-factor synthase"/>
    <property type="match status" value="1"/>
</dbReference>
<dbReference type="CDD" id="cd07821">
    <property type="entry name" value="PYR_PYL_RCAR_like"/>
    <property type="match status" value="1"/>
</dbReference>
<reference evidence="1 2" key="1">
    <citation type="submission" date="2024-01" db="EMBL/GenBank/DDBJ databases">
        <title>The genomes of 5 underutilized Papilionoideae crops provide insights into root nodulation and disease resistance.</title>
        <authorList>
            <person name="Yuan L."/>
        </authorList>
    </citation>
    <scope>NUCLEOTIDE SEQUENCE [LARGE SCALE GENOMIC DNA]</scope>
    <source>
        <strain evidence="1">LY-2023</strain>
        <tissue evidence="1">Leaf</tissue>
    </source>
</reference>
<dbReference type="EMBL" id="JAYKXN010000002">
    <property type="protein sequence ID" value="KAK7311760.1"/>
    <property type="molecule type" value="Genomic_DNA"/>
</dbReference>
<protein>
    <recommendedName>
        <fullName evidence="3">Lachrymatory factor synthase</fullName>
    </recommendedName>
</protein>
<dbReference type="SUPFAM" id="SSF55961">
    <property type="entry name" value="Bet v1-like"/>
    <property type="match status" value="1"/>
</dbReference>
<proteinExistence type="predicted"/>
<accession>A0AAN9K6D0</accession>
<comment type="caution">
    <text evidence="1">The sequence shown here is derived from an EMBL/GenBank/DDBJ whole genome shotgun (WGS) entry which is preliminary data.</text>
</comment>
<name>A0AAN9K6D0_CLITE</name>
<dbReference type="AlphaFoldDB" id="A0AAN9K6D0"/>
<gene>
    <name evidence="1" type="ORF">RJT34_10097</name>
</gene>
<sequence>MGEPKWEGKVSVEVGGVGAEEAWSVIQDFCNLHKWIPIDTCYQVEGVLGQPGLIRYCASNVEDATAIKWAKEKLLSIDPIQRCLSYEVLDNNVGFKSYVATLKVLPINGGSCQIEWGFVSDPVEGWSFQDLNDYIHSSLLFMANRIQYAAANIYNVEGEHRPIVKNINYGIQDNDAD</sequence>
<dbReference type="Gene3D" id="3.30.530.20">
    <property type="match status" value="1"/>
</dbReference>